<dbReference type="EMBL" id="KB706202">
    <property type="protein sequence ID" value="EMR68626.1"/>
    <property type="molecule type" value="Genomic_DNA"/>
</dbReference>
<gene>
    <name evidence="1" type="ORF">UCREL1_4359</name>
</gene>
<protein>
    <submittedName>
        <fullName evidence="1">Putative f-box domain containing protein</fullName>
    </submittedName>
</protein>
<keyword evidence="2" id="KW-1185">Reference proteome</keyword>
<evidence type="ECO:0000313" key="2">
    <source>
        <dbReference type="Proteomes" id="UP000012174"/>
    </source>
</evidence>
<organism evidence="1 2">
    <name type="scientific">Eutypa lata (strain UCR-EL1)</name>
    <name type="common">Grapevine dieback disease fungus</name>
    <name type="synonym">Eutypa armeniacae</name>
    <dbReference type="NCBI Taxonomy" id="1287681"/>
    <lineage>
        <taxon>Eukaryota</taxon>
        <taxon>Fungi</taxon>
        <taxon>Dikarya</taxon>
        <taxon>Ascomycota</taxon>
        <taxon>Pezizomycotina</taxon>
        <taxon>Sordariomycetes</taxon>
        <taxon>Xylariomycetidae</taxon>
        <taxon>Xylariales</taxon>
        <taxon>Diatrypaceae</taxon>
        <taxon>Eutypa</taxon>
    </lineage>
</organism>
<reference evidence="2" key="1">
    <citation type="journal article" date="2013" name="Genome Announc.">
        <title>Draft genome sequence of the grapevine dieback fungus Eutypa lata UCR-EL1.</title>
        <authorList>
            <person name="Blanco-Ulate B."/>
            <person name="Rolshausen P.E."/>
            <person name="Cantu D."/>
        </authorList>
    </citation>
    <scope>NUCLEOTIDE SEQUENCE [LARGE SCALE GENOMIC DNA]</scope>
    <source>
        <strain evidence="2">UCR-EL1</strain>
    </source>
</reference>
<dbReference type="OrthoDB" id="4753990at2759"/>
<evidence type="ECO:0000313" key="1">
    <source>
        <dbReference type="EMBL" id="EMR68626.1"/>
    </source>
</evidence>
<accession>M7TFD5</accession>
<sequence length="152" mass="16872">MERAQRRAAIIRPLASLPTPPVAASAEAVAGLGRLAVLPNEGVMIVLQHCSLQTLSRARLVNKAFDLMVRLLPDYRYVVHTVGGIMRRARPNYRVVMAKLEAILTFKGLRHLLLSHTCEKCGQGGGSFRLVKVKVLCDECVRGPRHELRVVR</sequence>
<dbReference type="Proteomes" id="UP000012174">
    <property type="component" value="Unassembled WGS sequence"/>
</dbReference>
<proteinExistence type="predicted"/>
<dbReference type="HOGENOM" id="CLU_1722373_0_0_1"/>
<dbReference type="AlphaFoldDB" id="M7TFD5"/>
<name>M7TFD5_EUTLA</name>
<dbReference type="InterPro" id="IPR036047">
    <property type="entry name" value="F-box-like_dom_sf"/>
</dbReference>
<dbReference type="KEGG" id="ela:UCREL1_4359"/>
<dbReference type="SUPFAM" id="SSF81383">
    <property type="entry name" value="F-box domain"/>
    <property type="match status" value="1"/>
</dbReference>